<protein>
    <recommendedName>
        <fullName evidence="3">Non-homologous end joining protein Ku</fullName>
    </recommendedName>
</protein>
<dbReference type="HAMAP" id="MF_01875">
    <property type="entry name" value="Prokaryotic_Ku"/>
    <property type="match status" value="1"/>
</dbReference>
<keyword evidence="2 3" id="KW-0233">DNA recombination</keyword>
<organism evidence="6 7">
    <name type="scientific">Georgenia muralis</name>
    <dbReference type="NCBI Taxonomy" id="154117"/>
    <lineage>
        <taxon>Bacteria</taxon>
        <taxon>Bacillati</taxon>
        <taxon>Actinomycetota</taxon>
        <taxon>Actinomycetes</taxon>
        <taxon>Micrococcales</taxon>
        <taxon>Bogoriellaceae</taxon>
        <taxon>Georgenia</taxon>
    </lineage>
</organism>
<reference evidence="6 7" key="1">
    <citation type="submission" date="2018-11" db="EMBL/GenBank/DDBJ databases">
        <title>Sequencing the genomes of 1000 actinobacteria strains.</title>
        <authorList>
            <person name="Klenk H.-P."/>
        </authorList>
    </citation>
    <scope>NUCLEOTIDE SEQUENCE [LARGE SCALE GENOMIC DNA]</scope>
    <source>
        <strain evidence="6 7">DSM 14418</strain>
    </source>
</reference>
<dbReference type="RefSeq" id="WP_123919964.1">
    <property type="nucleotide sequence ID" value="NZ_RKRA01000001.1"/>
</dbReference>
<keyword evidence="1 3" id="KW-0238">DNA-binding</keyword>
<dbReference type="Pfam" id="PF02735">
    <property type="entry name" value="Ku"/>
    <property type="match status" value="1"/>
</dbReference>
<evidence type="ECO:0000256" key="2">
    <source>
        <dbReference type="ARBA" id="ARBA00023172"/>
    </source>
</evidence>
<dbReference type="AlphaFoldDB" id="A0A3N4Z710"/>
<feature type="compositionally biased region" description="Low complexity" evidence="4">
    <location>
        <begin position="342"/>
        <end position="391"/>
    </location>
</feature>
<accession>A0A3N4Z710</accession>
<keyword evidence="3" id="KW-0234">DNA repair</keyword>
<dbReference type="OrthoDB" id="9795084at2"/>
<feature type="compositionally biased region" description="Acidic residues" evidence="4">
    <location>
        <begin position="267"/>
        <end position="288"/>
    </location>
</feature>
<feature type="compositionally biased region" description="Basic and acidic residues" evidence="4">
    <location>
        <begin position="410"/>
        <end position="430"/>
    </location>
</feature>
<evidence type="ECO:0000256" key="1">
    <source>
        <dbReference type="ARBA" id="ARBA00023125"/>
    </source>
</evidence>
<dbReference type="GO" id="GO:0006303">
    <property type="term" value="P:double-strand break repair via nonhomologous end joining"/>
    <property type="evidence" value="ECO:0007669"/>
    <property type="project" value="UniProtKB-UniRule"/>
</dbReference>
<dbReference type="InterPro" id="IPR016194">
    <property type="entry name" value="SPOC-like_C_dom_sf"/>
</dbReference>
<dbReference type="PANTHER" id="PTHR41251">
    <property type="entry name" value="NON-HOMOLOGOUS END JOINING PROTEIN KU"/>
    <property type="match status" value="1"/>
</dbReference>
<feature type="domain" description="Ku" evidence="5">
    <location>
        <begin position="52"/>
        <end position="178"/>
    </location>
</feature>
<dbReference type="InterPro" id="IPR009187">
    <property type="entry name" value="Prok_Ku"/>
</dbReference>
<dbReference type="CDD" id="cd00789">
    <property type="entry name" value="KU_like"/>
    <property type="match status" value="1"/>
</dbReference>
<dbReference type="NCBIfam" id="TIGR02772">
    <property type="entry name" value="Ku_bact"/>
    <property type="match status" value="1"/>
</dbReference>
<evidence type="ECO:0000256" key="3">
    <source>
        <dbReference type="HAMAP-Rule" id="MF_01875"/>
    </source>
</evidence>
<comment type="caution">
    <text evidence="6">The sequence shown here is derived from an EMBL/GenBank/DDBJ whole genome shotgun (WGS) entry which is preliminary data.</text>
</comment>
<dbReference type="Proteomes" id="UP000280726">
    <property type="component" value="Unassembled WGS sequence"/>
</dbReference>
<evidence type="ECO:0000313" key="6">
    <source>
        <dbReference type="EMBL" id="RPF29189.1"/>
    </source>
</evidence>
<comment type="subunit">
    <text evidence="3">Homodimer. Interacts with LigD.</text>
</comment>
<evidence type="ECO:0000259" key="5">
    <source>
        <dbReference type="SMART" id="SM00559"/>
    </source>
</evidence>
<keyword evidence="7" id="KW-1185">Reference proteome</keyword>
<feature type="region of interest" description="Disordered" evidence="4">
    <location>
        <begin position="257"/>
        <end position="430"/>
    </location>
</feature>
<dbReference type="Gene3D" id="2.40.290.10">
    <property type="match status" value="1"/>
</dbReference>
<feature type="compositionally biased region" description="Low complexity" evidence="4">
    <location>
        <begin position="312"/>
        <end position="330"/>
    </location>
</feature>
<comment type="function">
    <text evidence="3">With LigD forms a non-homologous end joining (NHEJ) DNA repair enzyme, which repairs dsDNA breaks with reduced fidelity. Binds linear dsDNA with 5'- and 3'- overhangs but not closed circular dsDNA nor ssDNA. Recruits and stimulates the ligase activity of LigD.</text>
</comment>
<dbReference type="GO" id="GO:0006310">
    <property type="term" value="P:DNA recombination"/>
    <property type="evidence" value="ECO:0007669"/>
    <property type="project" value="UniProtKB-KW"/>
</dbReference>
<comment type="similarity">
    <text evidence="3">Belongs to the prokaryotic Ku family.</text>
</comment>
<dbReference type="EMBL" id="RKRA01000001">
    <property type="protein sequence ID" value="RPF29189.1"/>
    <property type="molecule type" value="Genomic_DNA"/>
</dbReference>
<dbReference type="FunFam" id="2.40.290.10:FF:000004">
    <property type="entry name" value="Non-homologous end joining protein Ku"/>
    <property type="match status" value="1"/>
</dbReference>
<dbReference type="SUPFAM" id="SSF100939">
    <property type="entry name" value="SPOC domain-like"/>
    <property type="match status" value="1"/>
</dbReference>
<feature type="compositionally biased region" description="Low complexity" evidence="4">
    <location>
        <begin position="398"/>
        <end position="409"/>
    </location>
</feature>
<evidence type="ECO:0000256" key="4">
    <source>
        <dbReference type="SAM" id="MobiDB-lite"/>
    </source>
</evidence>
<dbReference type="SMART" id="SM00559">
    <property type="entry name" value="Ku78"/>
    <property type="match status" value="1"/>
</dbReference>
<keyword evidence="3" id="KW-0227">DNA damage</keyword>
<gene>
    <name evidence="3" type="primary">ku</name>
    <name evidence="6" type="ORF">EDD32_3750</name>
</gene>
<sequence>MRAIWKGAITFGLVNVPVKLFSATESHDISLHQVHDADGGRIRYQRRCEKCGEVVPYSDIDKAYDDGDRTVVLTDEDLESLPVERSREIDVIEFVPSEQIDPIMMQSAYYLAPDSKSSKSYVLLLRTLEETERTAVVTFTLRQKTRLGALRVRDGVLVLQGLLWEDEVRAADFDIDDSVTLSSKEMEMSAALVSSFESDFDPGTFTDEYQVQLQQLIQAKLEQGEALDTEETFGAPAEEEGGEVLDLMEALRRSVAASRGKRAGGEDAAEEAADDEKDSAAEVDEEEGATGTEGRRSTSARTPAKGSAAKGSTTKGSSAKAPAKSSTARSGAAKTAAKSDARSGSTARSSGAKSSGARSGGSTSAKSGGSTSAKSGGSTSAGSSGAKSSGAKSGGSSGRTTKASSSRTGRSTETESKPRTTRAKTEKKSA</sequence>
<evidence type="ECO:0000313" key="7">
    <source>
        <dbReference type="Proteomes" id="UP000280726"/>
    </source>
</evidence>
<dbReference type="PANTHER" id="PTHR41251:SF1">
    <property type="entry name" value="NON-HOMOLOGOUS END JOINING PROTEIN KU"/>
    <property type="match status" value="1"/>
</dbReference>
<name>A0A3N4Z710_9MICO</name>
<dbReference type="GO" id="GO:0003690">
    <property type="term" value="F:double-stranded DNA binding"/>
    <property type="evidence" value="ECO:0007669"/>
    <property type="project" value="UniProtKB-UniRule"/>
</dbReference>
<dbReference type="InterPro" id="IPR006164">
    <property type="entry name" value="DNA_bd_Ku70/Ku80"/>
</dbReference>
<proteinExistence type="inferred from homology"/>